<feature type="transmembrane region" description="Helical" evidence="1">
    <location>
        <begin position="64"/>
        <end position="81"/>
    </location>
</feature>
<name>A0A0W1SB41_9EURY</name>
<evidence type="ECO:0000259" key="3">
    <source>
        <dbReference type="Pfam" id="PF22570"/>
    </source>
</evidence>
<feature type="transmembrane region" description="Helical" evidence="1">
    <location>
        <begin position="87"/>
        <end position="104"/>
    </location>
</feature>
<dbReference type="InterPro" id="IPR054331">
    <property type="entry name" value="LiaF_TM"/>
</dbReference>
<keyword evidence="1" id="KW-1133">Transmembrane helix</keyword>
<dbReference type="PANTHER" id="PTHR40763:SF5">
    <property type="entry name" value="MEMBRANE PROTEIN"/>
    <property type="match status" value="1"/>
</dbReference>
<dbReference type="EMBL" id="LOPV01000340">
    <property type="protein sequence ID" value="KTG22987.1"/>
    <property type="molecule type" value="Genomic_DNA"/>
</dbReference>
<reference evidence="4 5" key="1">
    <citation type="submission" date="2015-12" db="EMBL/GenBank/DDBJ databases">
        <title>Haloferax profundi sp. nov. isolated from the Discovery deep brine-seawater interface in the Red Sea.</title>
        <authorList>
            <person name="Zhang G."/>
            <person name="Stingl U."/>
            <person name="Rashid M."/>
        </authorList>
    </citation>
    <scope>NUCLEOTIDE SEQUENCE [LARGE SCALE GENOMIC DNA]</scope>
    <source>
        <strain evidence="4 5">SB29</strain>
    </source>
</reference>
<keyword evidence="1" id="KW-0472">Membrane</keyword>
<dbReference type="Pfam" id="PF22570">
    <property type="entry name" value="LiaF-TM"/>
    <property type="match status" value="1"/>
</dbReference>
<feature type="domain" description="LiaF transmembrane" evidence="3">
    <location>
        <begin position="12"/>
        <end position="107"/>
    </location>
</feature>
<comment type="caution">
    <text evidence="4">The sequence shown here is derived from an EMBL/GenBank/DDBJ whole genome shotgun (WGS) entry which is preliminary data.</text>
</comment>
<dbReference type="Pfam" id="PF09922">
    <property type="entry name" value="LiaF-like_C"/>
    <property type="match status" value="1"/>
</dbReference>
<sequence>MAYRRISNQVVVGGAIVLVGLVLLANSTGVYDTTGLLRYVPSLFVLVGIYALVASGFRNVGGPLVLIAIAGAWQAVALDLVTGSQILSFWPVLLIILGLSVALGRVRSSVEPITGDRVDIVAIFGGRNARATTTRFTGGAITTLFGAAEVDLRDVVDVEETARINVTSIFGGVDITVPRDWNVRIDVLPVFGGAEDERPRRELEHETVDLVVSGFCAFGGVSIKD</sequence>
<accession>A0A0W1SB41</accession>
<keyword evidence="1" id="KW-0812">Transmembrane</keyword>
<keyword evidence="5" id="KW-1185">Reference proteome</keyword>
<dbReference type="AlphaFoldDB" id="A0A0W1SB41"/>
<feature type="transmembrane region" description="Helical" evidence="1">
    <location>
        <begin position="37"/>
        <end position="57"/>
    </location>
</feature>
<proteinExistence type="predicted"/>
<organism evidence="4 5">
    <name type="scientific">Haloferax profundi</name>
    <dbReference type="NCBI Taxonomy" id="1544718"/>
    <lineage>
        <taxon>Archaea</taxon>
        <taxon>Methanobacteriati</taxon>
        <taxon>Methanobacteriota</taxon>
        <taxon>Stenosarchaea group</taxon>
        <taxon>Halobacteria</taxon>
        <taxon>Halobacteriales</taxon>
        <taxon>Haloferacaceae</taxon>
        <taxon>Haloferax</taxon>
    </lineage>
</organism>
<feature type="transmembrane region" description="Helical" evidence="1">
    <location>
        <begin position="12"/>
        <end position="31"/>
    </location>
</feature>
<dbReference type="OrthoDB" id="253168at2157"/>
<dbReference type="PANTHER" id="PTHR40763">
    <property type="entry name" value="MEMBRANE PROTEIN-RELATED"/>
    <property type="match status" value="1"/>
</dbReference>
<evidence type="ECO:0000313" key="5">
    <source>
        <dbReference type="Proteomes" id="UP000053157"/>
    </source>
</evidence>
<protein>
    <submittedName>
        <fullName evidence="4">Uncharacterized protein</fullName>
    </submittedName>
</protein>
<gene>
    <name evidence="4" type="ORF">AUR66_01595</name>
</gene>
<dbReference type="InterPro" id="IPR024425">
    <property type="entry name" value="LiaF-like_C"/>
</dbReference>
<feature type="domain" description="Cell wall-active antibiotics response LiaF-like C-terminal" evidence="2">
    <location>
        <begin position="124"/>
        <end position="195"/>
    </location>
</feature>
<dbReference type="RefSeq" id="WP_058572751.1">
    <property type="nucleotide sequence ID" value="NZ_LOPV01000340.1"/>
</dbReference>
<evidence type="ECO:0000256" key="1">
    <source>
        <dbReference type="SAM" id="Phobius"/>
    </source>
</evidence>
<evidence type="ECO:0000313" key="4">
    <source>
        <dbReference type="EMBL" id="KTG22987.1"/>
    </source>
</evidence>
<dbReference type="Proteomes" id="UP000053157">
    <property type="component" value="Unassembled WGS sequence"/>
</dbReference>
<evidence type="ECO:0000259" key="2">
    <source>
        <dbReference type="Pfam" id="PF09922"/>
    </source>
</evidence>